<evidence type="ECO:0000313" key="4">
    <source>
        <dbReference type="Proteomes" id="UP000176800"/>
    </source>
</evidence>
<proteinExistence type="inferred from homology"/>
<dbReference type="GO" id="GO:0019316">
    <property type="term" value="P:D-allose catabolic process"/>
    <property type="evidence" value="ECO:0007669"/>
    <property type="project" value="TreeGrafter"/>
</dbReference>
<name>A0A1G2U3Y4_9BACT</name>
<sequence>MKIFIGTDHAGLAQKERIISYLKEAGYEVVDCGAYEYDESDDYPDFVIPVAREVSRNPQGVRGVILGGSGQGEAMTANRLHHVRAAVYYGDKRSLTNNISILDLARTHNDANVLALGARFITDEEAVDAVRSWLEIPFSNGERHKRRIAKMERAHE</sequence>
<feature type="binding site" evidence="2">
    <location>
        <position position="109"/>
    </location>
    <ligand>
        <name>D-ribulose 5-phosphate</name>
        <dbReference type="ChEBI" id="CHEBI:58121"/>
    </ligand>
</feature>
<accession>A0A1G2U3Y4</accession>
<dbReference type="Pfam" id="PF02502">
    <property type="entry name" value="LacAB_rpiB"/>
    <property type="match status" value="1"/>
</dbReference>
<dbReference type="GO" id="GO:0004751">
    <property type="term" value="F:ribose-5-phosphate isomerase activity"/>
    <property type="evidence" value="ECO:0007669"/>
    <property type="project" value="TreeGrafter"/>
</dbReference>
<dbReference type="NCBIfam" id="TIGR00689">
    <property type="entry name" value="rpiB_lacA_lacB"/>
    <property type="match status" value="1"/>
</dbReference>
<dbReference type="PIRSF" id="PIRSF005384">
    <property type="entry name" value="RpiB_LacA_B"/>
    <property type="match status" value="1"/>
</dbReference>
<protein>
    <submittedName>
        <fullName evidence="3">Ribose-5-phosphate isomerase</fullName>
    </submittedName>
</protein>
<comment type="similarity">
    <text evidence="1">Belongs to the LacAB/RpiB family.</text>
</comment>
<gene>
    <name evidence="3" type="ORF">A3B14_02290</name>
</gene>
<dbReference type="EMBL" id="MHWE01000010">
    <property type="protein sequence ID" value="OHB04217.1"/>
    <property type="molecule type" value="Genomic_DNA"/>
</dbReference>
<evidence type="ECO:0000256" key="1">
    <source>
        <dbReference type="ARBA" id="ARBA00008754"/>
    </source>
</evidence>
<organism evidence="3 4">
    <name type="scientific">Candidatus Zambryskibacteria bacterium RIFCSPLOWO2_01_FULL_45_21</name>
    <dbReference type="NCBI Taxonomy" id="1802761"/>
    <lineage>
        <taxon>Bacteria</taxon>
        <taxon>Candidatus Zambryskiibacteriota</taxon>
    </lineage>
</organism>
<evidence type="ECO:0000313" key="3">
    <source>
        <dbReference type="EMBL" id="OHB04217.1"/>
    </source>
</evidence>
<reference evidence="3 4" key="1">
    <citation type="journal article" date="2016" name="Nat. Commun.">
        <title>Thousands of microbial genomes shed light on interconnected biogeochemical processes in an aquifer system.</title>
        <authorList>
            <person name="Anantharaman K."/>
            <person name="Brown C.T."/>
            <person name="Hug L.A."/>
            <person name="Sharon I."/>
            <person name="Castelle C.J."/>
            <person name="Probst A.J."/>
            <person name="Thomas B.C."/>
            <person name="Singh A."/>
            <person name="Wilkins M.J."/>
            <person name="Karaoz U."/>
            <person name="Brodie E.L."/>
            <person name="Williams K.H."/>
            <person name="Hubbard S.S."/>
            <person name="Banfield J.F."/>
        </authorList>
    </citation>
    <scope>NUCLEOTIDE SEQUENCE [LARGE SCALE GENOMIC DNA]</scope>
</reference>
<evidence type="ECO:0000256" key="2">
    <source>
        <dbReference type="PIRSR" id="PIRSR005384-2"/>
    </source>
</evidence>
<dbReference type="Gene3D" id="3.40.1400.10">
    <property type="entry name" value="Sugar-phosphate isomerase, RpiB/LacA/LacB"/>
    <property type="match status" value="1"/>
</dbReference>
<dbReference type="AlphaFoldDB" id="A0A1G2U3Y4"/>
<keyword evidence="3" id="KW-0413">Isomerase</keyword>
<dbReference type="GO" id="GO:0009052">
    <property type="term" value="P:pentose-phosphate shunt, non-oxidative branch"/>
    <property type="evidence" value="ECO:0007669"/>
    <property type="project" value="TreeGrafter"/>
</dbReference>
<dbReference type="PANTHER" id="PTHR30345">
    <property type="entry name" value="RIBOSE-5-PHOSPHATE ISOMERASE B"/>
    <property type="match status" value="1"/>
</dbReference>
<feature type="binding site" evidence="2">
    <location>
        <position position="143"/>
    </location>
    <ligand>
        <name>D-ribulose 5-phosphate</name>
        <dbReference type="ChEBI" id="CHEBI:58121"/>
    </ligand>
</feature>
<dbReference type="Proteomes" id="UP000176800">
    <property type="component" value="Unassembled WGS sequence"/>
</dbReference>
<feature type="binding site" evidence="2">
    <location>
        <begin position="68"/>
        <end position="72"/>
    </location>
    <ligand>
        <name>D-ribulose 5-phosphate</name>
        <dbReference type="ChEBI" id="CHEBI:58121"/>
    </ligand>
</feature>
<dbReference type="InterPro" id="IPR036569">
    <property type="entry name" value="RpiB_LacA_LacB_sf"/>
</dbReference>
<dbReference type="NCBIfam" id="NF004051">
    <property type="entry name" value="PRK05571.1"/>
    <property type="match status" value="1"/>
</dbReference>
<feature type="binding site" evidence="2">
    <location>
        <position position="147"/>
    </location>
    <ligand>
        <name>D-ribulose 5-phosphate</name>
        <dbReference type="ChEBI" id="CHEBI:58121"/>
    </ligand>
</feature>
<comment type="caution">
    <text evidence="3">The sequence shown here is derived from an EMBL/GenBank/DDBJ whole genome shotgun (WGS) entry which is preliminary data.</text>
</comment>
<feature type="binding site" evidence="2">
    <location>
        <position position="119"/>
    </location>
    <ligand>
        <name>D-ribulose 5-phosphate</name>
        <dbReference type="ChEBI" id="CHEBI:58121"/>
    </ligand>
</feature>
<dbReference type="PANTHER" id="PTHR30345:SF0">
    <property type="entry name" value="DNA DAMAGE-REPAIR_TOLERATION PROTEIN DRT102"/>
    <property type="match status" value="1"/>
</dbReference>
<feature type="binding site" evidence="2">
    <location>
        <begin position="8"/>
        <end position="9"/>
    </location>
    <ligand>
        <name>D-ribulose 5-phosphate</name>
        <dbReference type="ChEBI" id="CHEBI:58121"/>
    </ligand>
</feature>
<dbReference type="SUPFAM" id="SSF89623">
    <property type="entry name" value="Ribose/Galactose isomerase RpiB/AlsB"/>
    <property type="match status" value="1"/>
</dbReference>
<dbReference type="InterPro" id="IPR003500">
    <property type="entry name" value="RpiB_LacA_LacB"/>
</dbReference>